<evidence type="ECO:0000313" key="4">
    <source>
        <dbReference type="Proteomes" id="UP001150925"/>
    </source>
</evidence>
<proteinExistence type="predicted"/>
<dbReference type="PANTHER" id="PTHR44167:SF30">
    <property type="entry name" value="PHOSPHORYLASE KINASE"/>
    <property type="match status" value="1"/>
</dbReference>
<protein>
    <recommendedName>
        <fullName evidence="2">Protein kinase domain-containing protein</fullName>
    </recommendedName>
</protein>
<name>A0A9W8E6W5_9FUNG</name>
<dbReference type="SUPFAM" id="SSF56112">
    <property type="entry name" value="Protein kinase-like (PK-like)"/>
    <property type="match status" value="1"/>
</dbReference>
<dbReference type="AlphaFoldDB" id="A0A9W8E6W5"/>
<dbReference type="EMBL" id="JANBPY010000748">
    <property type="protein sequence ID" value="KAJ1964027.1"/>
    <property type="molecule type" value="Genomic_DNA"/>
</dbReference>
<dbReference type="SMART" id="SM00220">
    <property type="entry name" value="S_TKc"/>
    <property type="match status" value="1"/>
</dbReference>
<feature type="region of interest" description="Disordered" evidence="1">
    <location>
        <begin position="368"/>
        <end position="393"/>
    </location>
</feature>
<reference evidence="3" key="1">
    <citation type="submission" date="2022-07" db="EMBL/GenBank/DDBJ databases">
        <title>Phylogenomic reconstructions and comparative analyses of Kickxellomycotina fungi.</title>
        <authorList>
            <person name="Reynolds N.K."/>
            <person name="Stajich J.E."/>
            <person name="Barry K."/>
            <person name="Grigoriev I.V."/>
            <person name="Crous P."/>
            <person name="Smith M.E."/>
        </authorList>
    </citation>
    <scope>NUCLEOTIDE SEQUENCE</scope>
    <source>
        <strain evidence="3">RSA 1196</strain>
    </source>
</reference>
<feature type="region of interest" description="Disordered" evidence="1">
    <location>
        <begin position="484"/>
        <end position="569"/>
    </location>
</feature>
<comment type="caution">
    <text evidence="3">The sequence shown here is derived from an EMBL/GenBank/DDBJ whole genome shotgun (WGS) entry which is preliminary data.</text>
</comment>
<feature type="region of interest" description="Disordered" evidence="1">
    <location>
        <begin position="1"/>
        <end position="25"/>
    </location>
</feature>
<dbReference type="Pfam" id="PF00069">
    <property type="entry name" value="Pkinase"/>
    <property type="match status" value="1"/>
</dbReference>
<dbReference type="PANTHER" id="PTHR44167">
    <property type="entry name" value="OVARIAN-SPECIFIC SERINE/THREONINE-PROTEIN KINASE LOK-RELATED"/>
    <property type="match status" value="1"/>
</dbReference>
<dbReference type="PROSITE" id="PS50011">
    <property type="entry name" value="PROTEIN_KINASE_DOM"/>
    <property type="match status" value="1"/>
</dbReference>
<dbReference type="Gene3D" id="1.10.510.10">
    <property type="entry name" value="Transferase(Phosphotransferase) domain 1"/>
    <property type="match status" value="1"/>
</dbReference>
<dbReference type="GO" id="GO:0005634">
    <property type="term" value="C:nucleus"/>
    <property type="evidence" value="ECO:0007669"/>
    <property type="project" value="TreeGrafter"/>
</dbReference>
<dbReference type="CDD" id="cd00180">
    <property type="entry name" value="PKc"/>
    <property type="match status" value="1"/>
</dbReference>
<accession>A0A9W8E6W5</accession>
<dbReference type="GO" id="GO:0004674">
    <property type="term" value="F:protein serine/threonine kinase activity"/>
    <property type="evidence" value="ECO:0007669"/>
    <property type="project" value="TreeGrafter"/>
</dbReference>
<feature type="compositionally biased region" description="Polar residues" evidence="1">
    <location>
        <begin position="69"/>
        <end position="79"/>
    </location>
</feature>
<dbReference type="Proteomes" id="UP001150925">
    <property type="component" value="Unassembled WGS sequence"/>
</dbReference>
<evidence type="ECO:0000259" key="2">
    <source>
        <dbReference type="PROSITE" id="PS50011"/>
    </source>
</evidence>
<feature type="compositionally biased region" description="Low complexity" evidence="1">
    <location>
        <begin position="374"/>
        <end position="383"/>
    </location>
</feature>
<dbReference type="PROSITE" id="PS00108">
    <property type="entry name" value="PROTEIN_KINASE_ST"/>
    <property type="match status" value="1"/>
</dbReference>
<sequence>MVSTGLPASSAPRPPLITRRASSVHSARSLPAALVLPPNALGAAKVDSQDNKSPCKLRRHSNLPFADTLFSTPNPSAPSSIKDEPSEGLPEPLSGASPMVHLLHNPAERYQVRARLSVNSFLGEGQLAKVYRAQLTHPSNPEGVLQSCVVKLIEGSPGASDTWQAGLWEARILRELQQGIVTGNPHVNRAFQQSQRVVRLYGVAQVYMPKVSSPSATQSVDDHIAFHISGEDTDALLDGSHHEVPDSAECRPYLALVLEDCTYGHLWSWVESHSDAMGLGQWLQWTRQLTEALHQLHAHGYAHNDIKPHNILLTGDLNIRLADFGSAQAVGTLEDTHTSPLDTAKSTASQFAAIGTVAYTAPELLNPAMQPTTTPLGGSSAPASPSPPRPPTLIPAPSILRTPQPRAMASDIYSMGILFFVAGISGRDPYSWTRNAMELMLTAMKGAFWQCEMQRARLTGIPTRTRSLNRAPESFRLARKAIHHVGKTKESNGQSVPTSNLRPTNSSLNLSLVVPPQTSASTPVSPVDATTTRPLDMPLDSIPRASHLFRPPATDPRRHRATTTLGSSPARSLANPTLFFLNGDLVPQSVADLIQAMTAKLPEHRLSTTDILRELEAIESTYLDA</sequence>
<gene>
    <name evidence="3" type="ORF">IWQ62_003051</name>
</gene>
<feature type="compositionally biased region" description="Pro residues" evidence="1">
    <location>
        <begin position="384"/>
        <end position="393"/>
    </location>
</feature>
<evidence type="ECO:0000313" key="3">
    <source>
        <dbReference type="EMBL" id="KAJ1964027.1"/>
    </source>
</evidence>
<feature type="domain" description="Protein kinase" evidence="2">
    <location>
        <begin position="116"/>
        <end position="623"/>
    </location>
</feature>
<keyword evidence="4" id="KW-1185">Reference proteome</keyword>
<dbReference type="GO" id="GO:0044773">
    <property type="term" value="P:mitotic DNA damage checkpoint signaling"/>
    <property type="evidence" value="ECO:0007669"/>
    <property type="project" value="TreeGrafter"/>
</dbReference>
<dbReference type="InterPro" id="IPR000719">
    <property type="entry name" value="Prot_kinase_dom"/>
</dbReference>
<dbReference type="OrthoDB" id="4062651at2759"/>
<evidence type="ECO:0000256" key="1">
    <source>
        <dbReference type="SAM" id="MobiDB-lite"/>
    </source>
</evidence>
<dbReference type="InterPro" id="IPR008271">
    <property type="entry name" value="Ser/Thr_kinase_AS"/>
</dbReference>
<organism evidence="3 4">
    <name type="scientific">Dispira parvispora</name>
    <dbReference type="NCBI Taxonomy" id="1520584"/>
    <lineage>
        <taxon>Eukaryota</taxon>
        <taxon>Fungi</taxon>
        <taxon>Fungi incertae sedis</taxon>
        <taxon>Zoopagomycota</taxon>
        <taxon>Kickxellomycotina</taxon>
        <taxon>Dimargaritomycetes</taxon>
        <taxon>Dimargaritales</taxon>
        <taxon>Dimargaritaceae</taxon>
        <taxon>Dispira</taxon>
    </lineage>
</organism>
<dbReference type="GO" id="GO:0005524">
    <property type="term" value="F:ATP binding"/>
    <property type="evidence" value="ECO:0007669"/>
    <property type="project" value="InterPro"/>
</dbReference>
<feature type="region of interest" description="Disordered" evidence="1">
    <location>
        <begin position="66"/>
        <end position="91"/>
    </location>
</feature>
<dbReference type="InterPro" id="IPR011009">
    <property type="entry name" value="Kinase-like_dom_sf"/>
</dbReference>
<feature type="compositionally biased region" description="Polar residues" evidence="1">
    <location>
        <begin position="491"/>
        <end position="533"/>
    </location>
</feature>